<feature type="transmembrane region" description="Helical" evidence="4">
    <location>
        <begin position="70"/>
        <end position="88"/>
    </location>
</feature>
<dbReference type="InterPro" id="IPR029787">
    <property type="entry name" value="Nucleotide_cyclase"/>
</dbReference>
<evidence type="ECO:0000313" key="7">
    <source>
        <dbReference type="Proteomes" id="UP000033187"/>
    </source>
</evidence>
<dbReference type="SMART" id="SM00267">
    <property type="entry name" value="GGDEF"/>
    <property type="match status" value="1"/>
</dbReference>
<dbReference type="Pfam" id="PF00990">
    <property type="entry name" value="GGDEF"/>
    <property type="match status" value="1"/>
</dbReference>
<dbReference type="NCBIfam" id="TIGR00254">
    <property type="entry name" value="GGDEF"/>
    <property type="match status" value="1"/>
</dbReference>
<dbReference type="InterPro" id="IPR000160">
    <property type="entry name" value="GGDEF_dom"/>
</dbReference>
<feature type="coiled-coil region" evidence="3">
    <location>
        <begin position="140"/>
        <end position="208"/>
    </location>
</feature>
<keyword evidence="4" id="KW-0472">Membrane</keyword>
<keyword evidence="4" id="KW-1133">Transmembrane helix</keyword>
<dbReference type="FunFam" id="3.30.70.270:FF:000001">
    <property type="entry name" value="Diguanylate cyclase domain protein"/>
    <property type="match status" value="1"/>
</dbReference>
<dbReference type="PANTHER" id="PTHR45138">
    <property type="entry name" value="REGULATORY COMPONENTS OF SENSORY TRANSDUCTION SYSTEM"/>
    <property type="match status" value="1"/>
</dbReference>
<dbReference type="GO" id="GO:0052621">
    <property type="term" value="F:diguanylate cyclase activity"/>
    <property type="evidence" value="ECO:0007669"/>
    <property type="project" value="UniProtKB-EC"/>
</dbReference>
<keyword evidence="6" id="KW-0548">Nucleotidyltransferase</keyword>
<evidence type="ECO:0000256" key="1">
    <source>
        <dbReference type="ARBA" id="ARBA00012528"/>
    </source>
</evidence>
<dbReference type="RefSeq" id="WP_052744023.1">
    <property type="nucleotide sequence ID" value="NZ_LN829118.1"/>
</dbReference>
<dbReference type="KEGG" id="fil:BN1229_v1_3570"/>
<dbReference type="KEGG" id="fiy:BN1229_v1_3562"/>
<organism evidence="6 7">
    <name type="scientific">Candidatus Filomicrobium marinum</name>
    <dbReference type="NCBI Taxonomy" id="1608628"/>
    <lineage>
        <taxon>Bacteria</taxon>
        <taxon>Pseudomonadati</taxon>
        <taxon>Pseudomonadota</taxon>
        <taxon>Alphaproteobacteria</taxon>
        <taxon>Hyphomicrobiales</taxon>
        <taxon>Hyphomicrobiaceae</taxon>
        <taxon>Filomicrobium</taxon>
    </lineage>
</organism>
<feature type="domain" description="GGDEF" evidence="5">
    <location>
        <begin position="239"/>
        <end position="374"/>
    </location>
</feature>
<protein>
    <recommendedName>
        <fullName evidence="1">diguanylate cyclase</fullName>
        <ecNumber evidence="1">2.7.7.65</ecNumber>
    </recommendedName>
</protein>
<dbReference type="AlphaFoldDB" id="A0A0D6JJG9"/>
<keyword evidence="6" id="KW-0808">Transferase</keyword>
<dbReference type="OrthoDB" id="9812260at2"/>
<dbReference type="EC" id="2.7.7.65" evidence="1"/>
<dbReference type="SUPFAM" id="SSF55073">
    <property type="entry name" value="Nucleotide cyclase"/>
    <property type="match status" value="1"/>
</dbReference>
<dbReference type="CDD" id="cd01949">
    <property type="entry name" value="GGDEF"/>
    <property type="match status" value="1"/>
</dbReference>
<reference evidence="7" key="1">
    <citation type="submission" date="2015-02" db="EMBL/GenBank/DDBJ databases">
        <authorList>
            <person name="Chooi Y.-H."/>
        </authorList>
    </citation>
    <scope>NUCLEOTIDE SEQUENCE [LARGE SCALE GENOMIC DNA]</scope>
    <source>
        <strain evidence="7">strain Y</strain>
    </source>
</reference>
<keyword evidence="7" id="KW-1185">Reference proteome</keyword>
<dbReference type="Proteomes" id="UP000033187">
    <property type="component" value="Chromosome 1"/>
</dbReference>
<proteinExistence type="predicted"/>
<accession>A0A0D6JJG9</accession>
<evidence type="ECO:0000256" key="4">
    <source>
        <dbReference type="SAM" id="Phobius"/>
    </source>
</evidence>
<evidence type="ECO:0000256" key="2">
    <source>
        <dbReference type="ARBA" id="ARBA00034247"/>
    </source>
</evidence>
<name>A0A0D6JJG9_9HYPH</name>
<dbReference type="PROSITE" id="PS50887">
    <property type="entry name" value="GGDEF"/>
    <property type="match status" value="1"/>
</dbReference>
<dbReference type="PANTHER" id="PTHR45138:SF9">
    <property type="entry name" value="DIGUANYLATE CYCLASE DGCM-RELATED"/>
    <property type="match status" value="1"/>
</dbReference>
<sequence>MTVRFSNPLPLLVSGAIFLAILWASLLLSPGWLPVSVNALTFGLLSPAIWEVSNSVGQTQTIRYVESPNSLVFILSLFTLSGAGLYFATKRYLGNAEEGSRQELSASQRELAKDIRAEGLRLDEELVQNIKWIQTFLRANEEFSRSLKDARTKLERSKSANKTDVVITFLLAKNSLMQKESADLKQRLTTSQQQIEELRAKLAHALDQGMRDPLTELGNRRRFDITLAQEAAQAQAKGSKLSLVICDLDHFKHINDKFGHQVGDSVLQLFASLLVKNIKGRDTAIRYGGEEFALILPETGIEGAKHVTENIRSDLEASSWRVTTTRQPIGKITASFGLAELKTDEDIQQLIKRADRHLYIAKESGRNRVEHNGA</sequence>
<dbReference type="InterPro" id="IPR050469">
    <property type="entry name" value="Diguanylate_Cyclase"/>
</dbReference>
<evidence type="ECO:0000259" key="5">
    <source>
        <dbReference type="PROSITE" id="PS50887"/>
    </source>
</evidence>
<evidence type="ECO:0000256" key="3">
    <source>
        <dbReference type="SAM" id="Coils"/>
    </source>
</evidence>
<keyword evidence="3" id="KW-0175">Coiled coil</keyword>
<comment type="catalytic activity">
    <reaction evidence="2">
        <text>2 GTP = 3',3'-c-di-GMP + 2 diphosphate</text>
        <dbReference type="Rhea" id="RHEA:24898"/>
        <dbReference type="ChEBI" id="CHEBI:33019"/>
        <dbReference type="ChEBI" id="CHEBI:37565"/>
        <dbReference type="ChEBI" id="CHEBI:58805"/>
        <dbReference type="EC" id="2.7.7.65"/>
    </reaction>
</comment>
<keyword evidence="4" id="KW-0812">Transmembrane</keyword>
<dbReference type="Gene3D" id="3.30.70.270">
    <property type="match status" value="1"/>
</dbReference>
<dbReference type="InterPro" id="IPR043128">
    <property type="entry name" value="Rev_trsase/Diguanyl_cyclase"/>
</dbReference>
<gene>
    <name evidence="6" type="ORF">YBN1229_v1_3562</name>
</gene>
<dbReference type="EMBL" id="LN829119">
    <property type="protein sequence ID" value="CPR22129.1"/>
    <property type="molecule type" value="Genomic_DNA"/>
</dbReference>
<evidence type="ECO:0000313" key="6">
    <source>
        <dbReference type="EMBL" id="CPR22129.1"/>
    </source>
</evidence>